<protein>
    <submittedName>
        <fullName evidence="1">Winged helix DNA-binding domain-containing protein</fullName>
    </submittedName>
</protein>
<dbReference type="EMBL" id="JALXSQ010000021">
    <property type="protein sequence ID" value="MCT2042977.1"/>
    <property type="molecule type" value="Genomic_DNA"/>
</dbReference>
<dbReference type="PANTHER" id="PTHR38479">
    <property type="entry name" value="LMO0824 PROTEIN"/>
    <property type="match status" value="1"/>
</dbReference>
<reference evidence="1 2" key="1">
    <citation type="submission" date="2022-04" db="EMBL/GenBank/DDBJ databases">
        <title>Human microbiome associated bacterial genomes.</title>
        <authorList>
            <person name="Sandstrom S."/>
            <person name="Salamzade R."/>
            <person name="Kalan L.R."/>
        </authorList>
    </citation>
    <scope>NUCLEOTIDE SEQUENCE [LARGE SCALE GENOMIC DNA]</scope>
    <source>
        <strain evidence="2">p3-SID1799</strain>
    </source>
</reference>
<evidence type="ECO:0000313" key="2">
    <source>
        <dbReference type="Proteomes" id="UP001525379"/>
    </source>
</evidence>
<keyword evidence="1" id="KW-0238">DNA-binding</keyword>
<dbReference type="RefSeq" id="WP_066080771.1">
    <property type="nucleotide sequence ID" value="NZ_JALXSQ010000021.1"/>
</dbReference>
<name>A0ABT2HXC9_9MICO</name>
<dbReference type="GO" id="GO:0003677">
    <property type="term" value="F:DNA binding"/>
    <property type="evidence" value="ECO:0007669"/>
    <property type="project" value="UniProtKB-KW"/>
</dbReference>
<dbReference type="PANTHER" id="PTHR38479:SF2">
    <property type="entry name" value="WINGED HELIX DNA-BINDING DOMAIN-CONTAINING PROTEIN"/>
    <property type="match status" value="1"/>
</dbReference>
<dbReference type="InterPro" id="IPR009351">
    <property type="entry name" value="AlkZ-like"/>
</dbReference>
<evidence type="ECO:0000313" key="1">
    <source>
        <dbReference type="EMBL" id="MCT2042977.1"/>
    </source>
</evidence>
<gene>
    <name evidence="1" type="ORF">M3D15_06490</name>
</gene>
<keyword evidence="2" id="KW-1185">Reference proteome</keyword>
<sequence>MDTDRELLRRRLIATGLVAPQAVSVHDAVRRLACMQGQDLRGVMTSIALRVPGSSKADVVDAMNRGVIVRGYPMRTTVFALSATDLPWMGELLRPSFARELERRRSQLGTSAEEIARAGDIALEGIAASMQGGPRPGLTRAELAEAWRAAGLDATGPKVYHFLVNLMIEGLLAYGPWDAEQREQRVIAQESWLPSGNTIADRFGGDRSAAITEWLRRYLISHGPATLRDFAWWTKLGLAEIRSALPAAVEELVELEIEGERAWVSPEVMDAADDVLRAAERSFLLPGFDEIVLGYKDRGYLLTPEEHRQVVPGNNGVFRGLAIDRLRPLATWKRLPRAAGEKLELTPLVTASISQRAERDLERTFAKLPR</sequence>
<dbReference type="Pfam" id="PF06224">
    <property type="entry name" value="AlkZ-like"/>
    <property type="match status" value="1"/>
</dbReference>
<accession>A0ABT2HXC9</accession>
<proteinExistence type="predicted"/>
<dbReference type="Proteomes" id="UP001525379">
    <property type="component" value="Unassembled WGS sequence"/>
</dbReference>
<comment type="caution">
    <text evidence="1">The sequence shown here is derived from an EMBL/GenBank/DDBJ whole genome shotgun (WGS) entry which is preliminary data.</text>
</comment>
<organism evidence="1 2">
    <name type="scientific">Pseudoclavibacter albus</name>
    <dbReference type="NCBI Taxonomy" id="272241"/>
    <lineage>
        <taxon>Bacteria</taxon>
        <taxon>Bacillati</taxon>
        <taxon>Actinomycetota</taxon>
        <taxon>Actinomycetes</taxon>
        <taxon>Micrococcales</taxon>
        <taxon>Microbacteriaceae</taxon>
        <taxon>Pseudoclavibacter</taxon>
    </lineage>
</organism>